<accession>A0ABP6F1Q9</accession>
<name>A0ABP6F1Q9_9ACTN</name>
<proteinExistence type="predicted"/>
<gene>
    <name evidence="2" type="ORF">GCM10009864_59360</name>
</gene>
<dbReference type="EMBL" id="BAAARK010000024">
    <property type="protein sequence ID" value="GAA2679323.1"/>
    <property type="molecule type" value="Genomic_DNA"/>
</dbReference>
<sequence length="324" mass="35364">MSLLIYAFKDGNSRWHGDPDIPLIDPCDEPGRGTLTYQPVPGTPEMTSPFAGQNLTVLYGSVDLDAGPVTYQLDTGGRFQASWHVHTLLAAPCGAAPLPTVVPDEPHQPACLETAFAENGSRYTLTGTRAHNGQLTLELVISTDRGEIRAELSGDVSDDDLQPLARLLDAASHTLTRNNTPPAPSPPTGGTWTPQESAHLAVRFRQEHDFTLLATEFSRTRSAIYAELKRQRLISAPQQQRTTLMSKAARTTSPVLQQRRLTHRNSHARWSEEDDQNLSRRCAEGATNAELCEEFGRSSQAIEGRLLKIGATGPAADEARLNIL</sequence>
<protein>
    <submittedName>
        <fullName evidence="2">Uncharacterized protein</fullName>
    </submittedName>
</protein>
<feature type="region of interest" description="Disordered" evidence="1">
    <location>
        <begin position="172"/>
        <end position="194"/>
    </location>
</feature>
<evidence type="ECO:0000256" key="1">
    <source>
        <dbReference type="SAM" id="MobiDB-lite"/>
    </source>
</evidence>
<evidence type="ECO:0000313" key="3">
    <source>
        <dbReference type="Proteomes" id="UP001500994"/>
    </source>
</evidence>
<dbReference type="RefSeq" id="WP_344581699.1">
    <property type="nucleotide sequence ID" value="NZ_BAAARK010000024.1"/>
</dbReference>
<comment type="caution">
    <text evidence="2">The sequence shown here is derived from an EMBL/GenBank/DDBJ whole genome shotgun (WGS) entry which is preliminary data.</text>
</comment>
<organism evidence="2 3">
    <name type="scientific">Streptomyces lunalinharesii</name>
    <dbReference type="NCBI Taxonomy" id="333384"/>
    <lineage>
        <taxon>Bacteria</taxon>
        <taxon>Bacillati</taxon>
        <taxon>Actinomycetota</taxon>
        <taxon>Actinomycetes</taxon>
        <taxon>Kitasatosporales</taxon>
        <taxon>Streptomycetaceae</taxon>
        <taxon>Streptomyces</taxon>
    </lineage>
</organism>
<reference evidence="3" key="1">
    <citation type="journal article" date="2019" name="Int. J. Syst. Evol. Microbiol.">
        <title>The Global Catalogue of Microorganisms (GCM) 10K type strain sequencing project: providing services to taxonomists for standard genome sequencing and annotation.</title>
        <authorList>
            <consortium name="The Broad Institute Genomics Platform"/>
            <consortium name="The Broad Institute Genome Sequencing Center for Infectious Disease"/>
            <person name="Wu L."/>
            <person name="Ma J."/>
        </authorList>
    </citation>
    <scope>NUCLEOTIDE SEQUENCE [LARGE SCALE GENOMIC DNA]</scope>
    <source>
        <strain evidence="3">JCM 16374</strain>
    </source>
</reference>
<keyword evidence="3" id="KW-1185">Reference proteome</keyword>
<dbReference type="Proteomes" id="UP001500994">
    <property type="component" value="Unassembled WGS sequence"/>
</dbReference>
<evidence type="ECO:0000313" key="2">
    <source>
        <dbReference type="EMBL" id="GAA2679323.1"/>
    </source>
</evidence>